<keyword evidence="3" id="KW-1185">Reference proteome</keyword>
<keyword evidence="1" id="KW-1133">Transmembrane helix</keyword>
<evidence type="ECO:0000313" key="3">
    <source>
        <dbReference type="Proteomes" id="UP000033740"/>
    </source>
</evidence>
<dbReference type="AlphaFoldDB" id="A0A0F0LJA1"/>
<keyword evidence="1" id="KW-0472">Membrane</keyword>
<feature type="transmembrane region" description="Helical" evidence="1">
    <location>
        <begin position="6"/>
        <end position="24"/>
    </location>
</feature>
<gene>
    <name evidence="2" type="ORF">RS86_02526</name>
</gene>
<protein>
    <submittedName>
        <fullName evidence="2">Uncharacterized protein</fullName>
    </submittedName>
</protein>
<feature type="transmembrane region" description="Helical" evidence="1">
    <location>
        <begin position="54"/>
        <end position="76"/>
    </location>
</feature>
<dbReference type="Proteomes" id="UP000033740">
    <property type="component" value="Unassembled WGS sequence"/>
</dbReference>
<proteinExistence type="predicted"/>
<name>A0A0F0LJA1_9MICO</name>
<dbReference type="PATRIC" id="fig|582680.6.peg.2594"/>
<reference evidence="2 3" key="1">
    <citation type="submission" date="2015-02" db="EMBL/GenBank/DDBJ databases">
        <title>Draft genome sequences of ten Microbacterium spp. with emphasis on heavy metal contaminated environments.</title>
        <authorList>
            <person name="Corretto E."/>
        </authorList>
    </citation>
    <scope>NUCLEOTIDE SEQUENCE [LARGE SCALE GENOMIC DNA]</scope>
    <source>
        <strain evidence="2 3">ARN176</strain>
    </source>
</reference>
<keyword evidence="1" id="KW-0812">Transmembrane</keyword>
<accession>A0A0F0LJA1</accession>
<dbReference type="EMBL" id="JYIX01000036">
    <property type="protein sequence ID" value="KJL32744.1"/>
    <property type="molecule type" value="Genomic_DNA"/>
</dbReference>
<comment type="caution">
    <text evidence="2">The sequence shown here is derived from an EMBL/GenBank/DDBJ whole genome shotgun (WGS) entry which is preliminary data.</text>
</comment>
<evidence type="ECO:0000313" key="2">
    <source>
        <dbReference type="EMBL" id="KJL32744.1"/>
    </source>
</evidence>
<organism evidence="2 3">
    <name type="scientific">Microbacterium azadirachtae</name>
    <dbReference type="NCBI Taxonomy" id="582680"/>
    <lineage>
        <taxon>Bacteria</taxon>
        <taxon>Bacillati</taxon>
        <taxon>Actinomycetota</taxon>
        <taxon>Actinomycetes</taxon>
        <taxon>Micrococcales</taxon>
        <taxon>Microbacteriaceae</taxon>
        <taxon>Microbacterium</taxon>
    </lineage>
</organism>
<sequence>MVCVVAGAVAMLAGMLALLFRVRVLRFVRGRYARVHREDGLSGDESLERMPRMWMLLAIASGYLAFGILSITVGLMSAGAIAQGADAMGDQGQAALELALSPGGGRDRRVSGFEKKASNLAREPWGDQ</sequence>
<evidence type="ECO:0000256" key="1">
    <source>
        <dbReference type="SAM" id="Phobius"/>
    </source>
</evidence>